<name>A0A6A6QXQ9_9PEZI</name>
<dbReference type="Proteomes" id="UP000799750">
    <property type="component" value="Unassembled WGS sequence"/>
</dbReference>
<proteinExistence type="predicted"/>
<evidence type="ECO:0000313" key="1">
    <source>
        <dbReference type="EMBL" id="KAF2495847.1"/>
    </source>
</evidence>
<keyword evidence="2" id="KW-1185">Reference proteome</keyword>
<protein>
    <submittedName>
        <fullName evidence="1">Uncharacterized protein</fullName>
    </submittedName>
</protein>
<organism evidence="1 2">
    <name type="scientific">Lophium mytilinum</name>
    <dbReference type="NCBI Taxonomy" id="390894"/>
    <lineage>
        <taxon>Eukaryota</taxon>
        <taxon>Fungi</taxon>
        <taxon>Dikarya</taxon>
        <taxon>Ascomycota</taxon>
        <taxon>Pezizomycotina</taxon>
        <taxon>Dothideomycetes</taxon>
        <taxon>Pleosporomycetidae</taxon>
        <taxon>Mytilinidiales</taxon>
        <taxon>Mytilinidiaceae</taxon>
        <taxon>Lophium</taxon>
    </lineage>
</organism>
<dbReference type="EMBL" id="MU004188">
    <property type="protein sequence ID" value="KAF2495847.1"/>
    <property type="molecule type" value="Genomic_DNA"/>
</dbReference>
<dbReference type="AlphaFoldDB" id="A0A6A6QXQ9"/>
<sequence length="225" mass="24377">MDLVSTTKMGQGLRPRTWRKLRRGMASGSSSGIPSNRLTFSSALPSVLELPADLEVHPGYEPNINDPPRSFILARTKLGYKISCSSFVNLIEDDECCSNPSCSNPSCLAPCLPTGHLFEAPGCDFQTVTQTVQPFQNSSFDLDTSAQLPFGAFSAEHVHGSWDMLSKRNILSPNGTEAGSADNNLLNCMEIDSGNRMVMVADTASPPSFSDSLNEFVTRTLLPRV</sequence>
<evidence type="ECO:0000313" key="2">
    <source>
        <dbReference type="Proteomes" id="UP000799750"/>
    </source>
</evidence>
<reference evidence="1" key="1">
    <citation type="journal article" date="2020" name="Stud. Mycol.">
        <title>101 Dothideomycetes genomes: a test case for predicting lifestyles and emergence of pathogens.</title>
        <authorList>
            <person name="Haridas S."/>
            <person name="Albert R."/>
            <person name="Binder M."/>
            <person name="Bloem J."/>
            <person name="Labutti K."/>
            <person name="Salamov A."/>
            <person name="Andreopoulos B."/>
            <person name="Baker S."/>
            <person name="Barry K."/>
            <person name="Bills G."/>
            <person name="Bluhm B."/>
            <person name="Cannon C."/>
            <person name="Castanera R."/>
            <person name="Culley D."/>
            <person name="Daum C."/>
            <person name="Ezra D."/>
            <person name="Gonzalez J."/>
            <person name="Henrissat B."/>
            <person name="Kuo A."/>
            <person name="Liang C."/>
            <person name="Lipzen A."/>
            <person name="Lutzoni F."/>
            <person name="Magnuson J."/>
            <person name="Mondo S."/>
            <person name="Nolan M."/>
            <person name="Ohm R."/>
            <person name="Pangilinan J."/>
            <person name="Park H.-J."/>
            <person name="Ramirez L."/>
            <person name="Alfaro M."/>
            <person name="Sun H."/>
            <person name="Tritt A."/>
            <person name="Yoshinaga Y."/>
            <person name="Zwiers L.-H."/>
            <person name="Turgeon B."/>
            <person name="Goodwin S."/>
            <person name="Spatafora J."/>
            <person name="Crous P."/>
            <person name="Grigoriev I."/>
        </authorList>
    </citation>
    <scope>NUCLEOTIDE SEQUENCE</scope>
    <source>
        <strain evidence="1">CBS 269.34</strain>
    </source>
</reference>
<accession>A0A6A6QXQ9</accession>
<gene>
    <name evidence="1" type="ORF">BU16DRAFT_358472</name>
</gene>